<dbReference type="Gene3D" id="1.10.10.60">
    <property type="entry name" value="Homeodomain-like"/>
    <property type="match status" value="1"/>
</dbReference>
<dbReference type="InterPro" id="IPR025944">
    <property type="entry name" value="Sigma_54_int_dom_CS"/>
</dbReference>
<dbReference type="GO" id="GO:0000160">
    <property type="term" value="P:phosphorelay signal transduction system"/>
    <property type="evidence" value="ECO:0007669"/>
    <property type="project" value="UniProtKB-KW"/>
</dbReference>
<dbReference type="STRING" id="1280952.HJA_17198"/>
<evidence type="ECO:0000259" key="18">
    <source>
        <dbReference type="PROSITE" id="PS50045"/>
    </source>
</evidence>
<dbReference type="InterPro" id="IPR011006">
    <property type="entry name" value="CheY-like_superfamily"/>
</dbReference>
<keyword evidence="4" id="KW-0678">Repressor</keyword>
<dbReference type="PROSITE" id="PS50110">
    <property type="entry name" value="RESPONSE_REGULATORY"/>
    <property type="match status" value="1"/>
</dbReference>
<keyword evidence="13" id="KW-0535">Nitrogen fixation</keyword>
<dbReference type="Pfam" id="PF25601">
    <property type="entry name" value="AAA_lid_14"/>
    <property type="match status" value="1"/>
</dbReference>
<comment type="subcellular location">
    <subcellularLocation>
        <location evidence="1">Cytoplasm</location>
    </subcellularLocation>
</comment>
<reference evidence="20 21" key="1">
    <citation type="journal article" date="2014" name="Antonie Van Leeuwenhoek">
        <title>Hyphomonas beringensis sp. nov. and Hyphomonas chukchiensis sp. nov., isolated from surface seawater of the Bering Sea and Chukchi Sea.</title>
        <authorList>
            <person name="Li C."/>
            <person name="Lai Q."/>
            <person name="Li G."/>
            <person name="Dong C."/>
            <person name="Wang J."/>
            <person name="Liao Y."/>
            <person name="Shao Z."/>
        </authorList>
    </citation>
    <scope>NUCLEOTIDE SEQUENCE [LARGE SCALE GENOMIC DNA]</scope>
    <source>
        <strain evidence="20 21">VP2</strain>
    </source>
</reference>
<keyword evidence="11" id="KW-0010">Activator</keyword>
<evidence type="ECO:0000256" key="7">
    <source>
        <dbReference type="ARBA" id="ARBA00022840"/>
    </source>
</evidence>
<dbReference type="InterPro" id="IPR058031">
    <property type="entry name" value="AAA_lid_NorR"/>
</dbReference>
<dbReference type="Gene3D" id="3.40.50.2300">
    <property type="match status" value="1"/>
</dbReference>
<feature type="domain" description="Sigma-54 factor interaction" evidence="18">
    <location>
        <begin position="145"/>
        <end position="351"/>
    </location>
</feature>
<dbReference type="RefSeq" id="WP_035584889.1">
    <property type="nucleotide sequence ID" value="NZ_ARYJ01000020.1"/>
</dbReference>
<evidence type="ECO:0000256" key="6">
    <source>
        <dbReference type="ARBA" id="ARBA00022741"/>
    </source>
</evidence>
<evidence type="ECO:0000256" key="3">
    <source>
        <dbReference type="ARBA" id="ARBA00022490"/>
    </source>
</evidence>
<organism evidence="20 21">
    <name type="scientific">Hyphomonas jannaschiana VP2</name>
    <dbReference type="NCBI Taxonomy" id="1280952"/>
    <lineage>
        <taxon>Bacteria</taxon>
        <taxon>Pseudomonadati</taxon>
        <taxon>Pseudomonadota</taxon>
        <taxon>Alphaproteobacteria</taxon>
        <taxon>Hyphomonadales</taxon>
        <taxon>Hyphomonadaceae</taxon>
        <taxon>Hyphomonas</taxon>
    </lineage>
</organism>
<evidence type="ECO:0000256" key="15">
    <source>
        <dbReference type="ARBA" id="ARBA00031910"/>
    </source>
</evidence>
<evidence type="ECO:0000313" key="20">
    <source>
        <dbReference type="EMBL" id="KCZ83293.1"/>
    </source>
</evidence>
<dbReference type="PROSITE" id="PS00688">
    <property type="entry name" value="SIGMA54_INTERACT_3"/>
    <property type="match status" value="1"/>
</dbReference>
<evidence type="ECO:0000256" key="9">
    <source>
        <dbReference type="ARBA" id="ARBA00023015"/>
    </source>
</evidence>
<gene>
    <name evidence="20" type="ORF">HJA_17198</name>
</gene>
<dbReference type="InterPro" id="IPR001789">
    <property type="entry name" value="Sig_transdc_resp-reg_receiver"/>
</dbReference>
<evidence type="ECO:0000256" key="14">
    <source>
        <dbReference type="ARBA" id="ARBA00029881"/>
    </source>
</evidence>
<sequence>MADKTVLLAEDDASIRLIVNQTLVAAGYEVRATSSPEALERWVRNGEGDVVVTDVYLGDASIFDLLPSMRLSRPELPFIVMSGQNTILTAANAAQHGAFDYLPKPFDIDALTSLVQRALKAPPKSSVRAINPESQKAISDAGLPLIGRSDAMQEVYRIIAKVMNTDLTVLIEGESGTGKELAARAIHQLGSAKDGKFVALDLAALPAAEINRQLFGANGEPGAVHQTGGTLYLDEIGDLPAEAQTQLVKFLRDATGARLIASTRRNLGRMVEEGAFREDLYYRLNVVRLAMPPLRLRKEDIPELARAFLIRAQRQGLSAKNFDKSAIDLIMAYDWPGNVRELENLVLRLAVLSPDDTITLRDVERELRAGASEQKGASGGFEKDIETLLHRHIMGDLISSREDEESTVYSRVIDQVERPLIRLALSVTAGNKVKAAQLLGMNRNTLRAKINALGIAEE</sequence>
<dbReference type="InterPro" id="IPR002197">
    <property type="entry name" value="HTH_Fis"/>
</dbReference>
<comment type="function">
    <text evidence="16">Member of the two-component regulatory system NtrB/NtrC, which controls expression of the nitrogen-regulated (ntr) genes in response to nitrogen limitation. Phosphorylated NtrC binds directly to DNA and stimulates the formation of open promoter-sigma54-RNA polymerase complexes.</text>
</comment>
<dbReference type="SMART" id="SM00382">
    <property type="entry name" value="AAA"/>
    <property type="match status" value="1"/>
</dbReference>
<comment type="caution">
    <text evidence="20">The sequence shown here is derived from an EMBL/GenBank/DDBJ whole genome shotgun (WGS) entry which is preliminary data.</text>
</comment>
<keyword evidence="10" id="KW-0238">DNA-binding</keyword>
<evidence type="ECO:0000256" key="4">
    <source>
        <dbReference type="ARBA" id="ARBA00022491"/>
    </source>
</evidence>
<evidence type="ECO:0000256" key="5">
    <source>
        <dbReference type="ARBA" id="ARBA00022553"/>
    </source>
</evidence>
<dbReference type="PRINTS" id="PR01590">
    <property type="entry name" value="HTHFIS"/>
</dbReference>
<dbReference type="eggNOG" id="COG2204">
    <property type="taxonomic scope" value="Bacteria"/>
</dbReference>
<dbReference type="PROSITE" id="PS50045">
    <property type="entry name" value="SIGMA54_INTERACT_4"/>
    <property type="match status" value="1"/>
</dbReference>
<dbReference type="Gene3D" id="1.10.8.60">
    <property type="match status" value="1"/>
</dbReference>
<dbReference type="GO" id="GO:0005524">
    <property type="term" value="F:ATP binding"/>
    <property type="evidence" value="ECO:0007669"/>
    <property type="project" value="UniProtKB-KW"/>
</dbReference>
<dbReference type="Pfam" id="PF00158">
    <property type="entry name" value="Sigma54_activat"/>
    <property type="match status" value="1"/>
</dbReference>
<evidence type="ECO:0000256" key="8">
    <source>
        <dbReference type="ARBA" id="ARBA00023012"/>
    </source>
</evidence>
<feature type="domain" description="Response regulatory" evidence="19">
    <location>
        <begin position="5"/>
        <end position="119"/>
    </location>
</feature>
<dbReference type="AlphaFoldDB" id="A0A059F632"/>
<evidence type="ECO:0000256" key="13">
    <source>
        <dbReference type="ARBA" id="ARBA00023231"/>
    </source>
</evidence>
<feature type="modified residue" description="4-aspartylphosphate" evidence="17">
    <location>
        <position position="54"/>
    </location>
</feature>
<dbReference type="EMBL" id="ARYJ01000020">
    <property type="protein sequence ID" value="KCZ83293.1"/>
    <property type="molecule type" value="Genomic_DNA"/>
</dbReference>
<dbReference type="PANTHER" id="PTHR32071">
    <property type="entry name" value="TRANSCRIPTIONAL REGULATORY PROTEIN"/>
    <property type="match status" value="1"/>
</dbReference>
<dbReference type="PATRIC" id="fig|1280952.3.peg.3438"/>
<keyword evidence="8" id="KW-0902">Two-component regulatory system</keyword>
<evidence type="ECO:0000256" key="2">
    <source>
        <dbReference type="ARBA" id="ARBA00019059"/>
    </source>
</evidence>
<dbReference type="Pfam" id="PF00072">
    <property type="entry name" value="Response_reg"/>
    <property type="match status" value="1"/>
</dbReference>
<keyword evidence="6" id="KW-0547">Nucleotide-binding</keyword>
<proteinExistence type="predicted"/>
<dbReference type="InterPro" id="IPR009057">
    <property type="entry name" value="Homeodomain-like_sf"/>
</dbReference>
<dbReference type="SUPFAM" id="SSF46689">
    <property type="entry name" value="Homeodomain-like"/>
    <property type="match status" value="1"/>
</dbReference>
<dbReference type="Pfam" id="PF02954">
    <property type="entry name" value="HTH_8"/>
    <property type="match status" value="1"/>
</dbReference>
<evidence type="ECO:0000256" key="12">
    <source>
        <dbReference type="ARBA" id="ARBA00023163"/>
    </source>
</evidence>
<dbReference type="CDD" id="cd00009">
    <property type="entry name" value="AAA"/>
    <property type="match status" value="1"/>
</dbReference>
<dbReference type="GO" id="GO:0043565">
    <property type="term" value="F:sequence-specific DNA binding"/>
    <property type="evidence" value="ECO:0007669"/>
    <property type="project" value="InterPro"/>
</dbReference>
<dbReference type="SUPFAM" id="SSF52172">
    <property type="entry name" value="CheY-like"/>
    <property type="match status" value="1"/>
</dbReference>
<dbReference type="InterPro" id="IPR002078">
    <property type="entry name" value="Sigma_54_int"/>
</dbReference>
<evidence type="ECO:0000256" key="17">
    <source>
        <dbReference type="PROSITE-ProRule" id="PRU00169"/>
    </source>
</evidence>
<dbReference type="GO" id="GO:0005737">
    <property type="term" value="C:cytoplasm"/>
    <property type="evidence" value="ECO:0007669"/>
    <property type="project" value="UniProtKB-SubCell"/>
</dbReference>
<keyword evidence="21" id="KW-1185">Reference proteome</keyword>
<dbReference type="PANTHER" id="PTHR32071:SF95">
    <property type="entry name" value="DNA-BINDING TRANSCRIPTIONAL REGULATOR NTRC"/>
    <property type="match status" value="1"/>
</dbReference>
<dbReference type="InterPro" id="IPR027417">
    <property type="entry name" value="P-loop_NTPase"/>
</dbReference>
<evidence type="ECO:0000256" key="11">
    <source>
        <dbReference type="ARBA" id="ARBA00023159"/>
    </source>
</evidence>
<keyword evidence="7" id="KW-0067">ATP-binding</keyword>
<dbReference type="SMART" id="SM00448">
    <property type="entry name" value="REC"/>
    <property type="match status" value="1"/>
</dbReference>
<accession>A0A059F632</accession>
<dbReference type="Proteomes" id="UP000024816">
    <property type="component" value="Unassembled WGS sequence"/>
</dbReference>
<dbReference type="OrthoDB" id="9804019at2"/>
<dbReference type="SUPFAM" id="SSF52540">
    <property type="entry name" value="P-loop containing nucleoside triphosphate hydrolases"/>
    <property type="match status" value="1"/>
</dbReference>
<dbReference type="Gene3D" id="3.40.50.300">
    <property type="entry name" value="P-loop containing nucleotide triphosphate hydrolases"/>
    <property type="match status" value="1"/>
</dbReference>
<evidence type="ECO:0000256" key="16">
    <source>
        <dbReference type="ARBA" id="ARBA00043886"/>
    </source>
</evidence>
<dbReference type="GO" id="GO:0006355">
    <property type="term" value="P:regulation of DNA-templated transcription"/>
    <property type="evidence" value="ECO:0007669"/>
    <property type="project" value="InterPro"/>
</dbReference>
<protein>
    <recommendedName>
        <fullName evidence="2">DNA-binding transcriptional regulator NtrC</fullName>
    </recommendedName>
    <alternativeName>
        <fullName evidence="14">Nitrogen regulation protein NR(I)</fullName>
    </alternativeName>
    <alternativeName>
        <fullName evidence="15">Nitrogen regulator I</fullName>
    </alternativeName>
</protein>
<evidence type="ECO:0000313" key="21">
    <source>
        <dbReference type="Proteomes" id="UP000024816"/>
    </source>
</evidence>
<dbReference type="InterPro" id="IPR003593">
    <property type="entry name" value="AAA+_ATPase"/>
</dbReference>
<evidence type="ECO:0000256" key="1">
    <source>
        <dbReference type="ARBA" id="ARBA00004496"/>
    </source>
</evidence>
<name>A0A059F632_9PROT</name>
<keyword evidence="3" id="KW-0963">Cytoplasm</keyword>
<keyword evidence="12" id="KW-0804">Transcription</keyword>
<evidence type="ECO:0000259" key="19">
    <source>
        <dbReference type="PROSITE" id="PS50110"/>
    </source>
</evidence>
<keyword evidence="5 17" id="KW-0597">Phosphoprotein</keyword>
<evidence type="ECO:0000256" key="10">
    <source>
        <dbReference type="ARBA" id="ARBA00023125"/>
    </source>
</evidence>
<keyword evidence="9" id="KW-0805">Transcription regulation</keyword>